<accession>A0AAP0WUS2</accession>
<sequence length="146" mass="16111">MVWSVYVLVNWGLASVVVVEESSWGYEPLRGSANLVRGKRWVALSLLLCFQFLTAVLMNSRSALAGWLGGDGSSGWRGWAFVVQIVVTAALGMWLMLHSIAANTVFYIYCKAMHGELALEIAHGEYISLPLDDEKPLHLASVIQTR</sequence>
<keyword evidence="3" id="KW-1185">Reference proteome</keyword>
<keyword evidence="1" id="KW-0472">Membrane</keyword>
<evidence type="ECO:0000313" key="2">
    <source>
        <dbReference type="EMBL" id="KAK9277358.1"/>
    </source>
</evidence>
<keyword evidence="1" id="KW-1133">Transmembrane helix</keyword>
<dbReference type="PANTHER" id="PTHR33133:SF7">
    <property type="entry name" value="F26K24.10 PROTEIN-RELATED"/>
    <property type="match status" value="1"/>
</dbReference>
<dbReference type="PANTHER" id="PTHR33133">
    <property type="entry name" value="OS08G0107100 PROTEIN-RELATED"/>
    <property type="match status" value="1"/>
</dbReference>
<reference evidence="2 3" key="1">
    <citation type="journal article" date="2024" name="Plant J.">
        <title>Genome sequences and population genomics reveal climatic adaptation and genomic divergence between two closely related sweetgum species.</title>
        <authorList>
            <person name="Xu W.Q."/>
            <person name="Ren C.Q."/>
            <person name="Zhang X.Y."/>
            <person name="Comes H.P."/>
            <person name="Liu X.H."/>
            <person name="Li Y.G."/>
            <person name="Kettle C.J."/>
            <person name="Jalonen R."/>
            <person name="Gaisberger H."/>
            <person name="Ma Y.Z."/>
            <person name="Qiu Y.X."/>
        </authorList>
    </citation>
    <scope>NUCLEOTIDE SEQUENCE [LARGE SCALE GENOMIC DNA]</scope>
    <source>
        <strain evidence="2">Hangzhou</strain>
    </source>
</reference>
<organism evidence="2 3">
    <name type="scientific">Liquidambar formosana</name>
    <name type="common">Formosan gum</name>
    <dbReference type="NCBI Taxonomy" id="63359"/>
    <lineage>
        <taxon>Eukaryota</taxon>
        <taxon>Viridiplantae</taxon>
        <taxon>Streptophyta</taxon>
        <taxon>Embryophyta</taxon>
        <taxon>Tracheophyta</taxon>
        <taxon>Spermatophyta</taxon>
        <taxon>Magnoliopsida</taxon>
        <taxon>eudicotyledons</taxon>
        <taxon>Gunneridae</taxon>
        <taxon>Pentapetalae</taxon>
        <taxon>Saxifragales</taxon>
        <taxon>Altingiaceae</taxon>
        <taxon>Liquidambar</taxon>
    </lineage>
</organism>
<feature type="transmembrane region" description="Helical" evidence="1">
    <location>
        <begin position="78"/>
        <end position="97"/>
    </location>
</feature>
<dbReference type="EMBL" id="JBBPBK010000010">
    <property type="protein sequence ID" value="KAK9277358.1"/>
    <property type="molecule type" value="Genomic_DNA"/>
</dbReference>
<evidence type="ECO:0000256" key="1">
    <source>
        <dbReference type="SAM" id="Phobius"/>
    </source>
</evidence>
<feature type="transmembrane region" description="Helical" evidence="1">
    <location>
        <begin position="41"/>
        <end position="58"/>
    </location>
</feature>
<dbReference type="Proteomes" id="UP001415857">
    <property type="component" value="Unassembled WGS sequence"/>
</dbReference>
<keyword evidence="1" id="KW-0812">Transmembrane</keyword>
<proteinExistence type="predicted"/>
<protein>
    <submittedName>
        <fullName evidence="2">Uncharacterized protein</fullName>
    </submittedName>
</protein>
<dbReference type="AlphaFoldDB" id="A0AAP0WUS2"/>
<evidence type="ECO:0000313" key="3">
    <source>
        <dbReference type="Proteomes" id="UP001415857"/>
    </source>
</evidence>
<gene>
    <name evidence="2" type="ORF">L1049_006900</name>
</gene>
<comment type="caution">
    <text evidence="2">The sequence shown here is derived from an EMBL/GenBank/DDBJ whole genome shotgun (WGS) entry which is preliminary data.</text>
</comment>
<name>A0AAP0WUS2_LIQFO</name>